<sequence length="151" mass="17598">MYFEQIPKYRDTIMESICKCDAIIDLVRPEDNPNMGAMDLAYKRIFPYDFMVGKTTDVGTYICFDIVAPRIINRSFSDFNIYIWIIAHERTMRTPKGLVTDLLTTEIDKLINGNNCFGLGRVELKSWDKFTPAEDFHGTTLVYRTVDFNRE</sequence>
<accession>A0A8S5SIP9</accession>
<protein>
    <submittedName>
        <fullName evidence="1">Uncharacterized protein</fullName>
    </submittedName>
</protein>
<reference evidence="1" key="1">
    <citation type="journal article" date="2021" name="Proc. Natl. Acad. Sci. U.S.A.">
        <title>A Catalog of Tens of Thousands of Viruses from Human Metagenomes Reveals Hidden Associations with Chronic Diseases.</title>
        <authorList>
            <person name="Tisza M.J."/>
            <person name="Buck C.B."/>
        </authorList>
    </citation>
    <scope>NUCLEOTIDE SEQUENCE</scope>
    <source>
        <strain evidence="1">CtDhw1</strain>
    </source>
</reference>
<proteinExistence type="predicted"/>
<organism evidence="1">
    <name type="scientific">Siphoviridae sp. ctDhw1</name>
    <dbReference type="NCBI Taxonomy" id="2827813"/>
    <lineage>
        <taxon>Viruses</taxon>
        <taxon>Duplodnaviria</taxon>
        <taxon>Heunggongvirae</taxon>
        <taxon>Uroviricota</taxon>
        <taxon>Caudoviricetes</taxon>
    </lineage>
</organism>
<name>A0A8S5SIP9_9CAUD</name>
<evidence type="ECO:0000313" key="1">
    <source>
        <dbReference type="EMBL" id="DAF50824.1"/>
    </source>
</evidence>
<dbReference type="EMBL" id="BK032602">
    <property type="protein sequence ID" value="DAF50824.1"/>
    <property type="molecule type" value="Genomic_DNA"/>
</dbReference>